<dbReference type="EMBL" id="JAYMGO010000019">
    <property type="protein sequence ID" value="KAL1255825.1"/>
    <property type="molecule type" value="Genomic_DNA"/>
</dbReference>
<evidence type="ECO:0000313" key="3">
    <source>
        <dbReference type="Proteomes" id="UP001558613"/>
    </source>
</evidence>
<name>A0ABR3LTN8_9TELE</name>
<keyword evidence="3" id="KW-1185">Reference proteome</keyword>
<accession>A0ABR3LTN8</accession>
<gene>
    <name evidence="2" type="ORF">QQF64_013886</name>
</gene>
<organism evidence="2 3">
    <name type="scientific">Cirrhinus molitorella</name>
    <name type="common">mud carp</name>
    <dbReference type="NCBI Taxonomy" id="172907"/>
    <lineage>
        <taxon>Eukaryota</taxon>
        <taxon>Metazoa</taxon>
        <taxon>Chordata</taxon>
        <taxon>Craniata</taxon>
        <taxon>Vertebrata</taxon>
        <taxon>Euteleostomi</taxon>
        <taxon>Actinopterygii</taxon>
        <taxon>Neopterygii</taxon>
        <taxon>Teleostei</taxon>
        <taxon>Ostariophysi</taxon>
        <taxon>Cypriniformes</taxon>
        <taxon>Cyprinidae</taxon>
        <taxon>Labeoninae</taxon>
        <taxon>Labeonini</taxon>
        <taxon>Cirrhinus</taxon>
    </lineage>
</organism>
<comment type="caution">
    <text evidence="2">The sequence shown here is derived from an EMBL/GenBank/DDBJ whole genome shotgun (WGS) entry which is preliminary data.</text>
</comment>
<evidence type="ECO:0000313" key="2">
    <source>
        <dbReference type="EMBL" id="KAL1255825.1"/>
    </source>
</evidence>
<protein>
    <submittedName>
        <fullName evidence="2">Uncharacterized protein</fullName>
    </submittedName>
</protein>
<proteinExistence type="predicted"/>
<dbReference type="Proteomes" id="UP001558613">
    <property type="component" value="Unassembled WGS sequence"/>
</dbReference>
<sequence>MLPAFILIRRNAAKQKMRSTFRLLTRPQEKRPELRCMKPDSPPCSPSLFANKHRTLSLPTVFVRDPQHHYYGCLKFCSPFAHICSPGKLGEHRHREGGRDEPWNRENEGERECRGEICISHKERGWRKSPGADVDLHIQQWAG</sequence>
<reference evidence="2 3" key="1">
    <citation type="submission" date="2023-09" db="EMBL/GenBank/DDBJ databases">
        <authorList>
            <person name="Wang M."/>
        </authorList>
    </citation>
    <scope>NUCLEOTIDE SEQUENCE [LARGE SCALE GENOMIC DNA]</scope>
    <source>
        <strain evidence="2">GT-2023</strain>
        <tissue evidence="2">Liver</tissue>
    </source>
</reference>
<evidence type="ECO:0000256" key="1">
    <source>
        <dbReference type="SAM" id="MobiDB-lite"/>
    </source>
</evidence>
<feature type="region of interest" description="Disordered" evidence="1">
    <location>
        <begin position="89"/>
        <end position="109"/>
    </location>
</feature>